<feature type="region of interest" description="Disordered" evidence="1">
    <location>
        <begin position="56"/>
        <end position="78"/>
    </location>
</feature>
<sequence>KDTETKRTLVREKLFNKDSLEGVNVDGEPLPPVDVIPLTSPRDGSLATASVKDINSQGTVSNSSAASVESAVNSVNVG</sequence>
<protein>
    <submittedName>
        <fullName evidence="3">Uncharacterized protein</fullName>
    </submittedName>
</protein>
<accession>A0A915IDP3</accession>
<dbReference type="AlphaFoldDB" id="A0A915IDP3"/>
<organism evidence="2 3">
    <name type="scientific">Romanomermis culicivorax</name>
    <name type="common">Nematode worm</name>
    <dbReference type="NCBI Taxonomy" id="13658"/>
    <lineage>
        <taxon>Eukaryota</taxon>
        <taxon>Metazoa</taxon>
        <taxon>Ecdysozoa</taxon>
        <taxon>Nematoda</taxon>
        <taxon>Enoplea</taxon>
        <taxon>Dorylaimia</taxon>
        <taxon>Mermithida</taxon>
        <taxon>Mermithoidea</taxon>
        <taxon>Mermithidae</taxon>
        <taxon>Romanomermis</taxon>
    </lineage>
</organism>
<keyword evidence="2" id="KW-1185">Reference proteome</keyword>
<dbReference type="Proteomes" id="UP000887565">
    <property type="component" value="Unplaced"/>
</dbReference>
<evidence type="ECO:0000313" key="3">
    <source>
        <dbReference type="WBParaSite" id="nRc.2.0.1.t12017-RA"/>
    </source>
</evidence>
<proteinExistence type="predicted"/>
<evidence type="ECO:0000256" key="1">
    <source>
        <dbReference type="SAM" id="MobiDB-lite"/>
    </source>
</evidence>
<name>A0A915IDP3_ROMCU</name>
<evidence type="ECO:0000313" key="2">
    <source>
        <dbReference type="Proteomes" id="UP000887565"/>
    </source>
</evidence>
<dbReference type="WBParaSite" id="nRc.2.0.1.t12017-RA">
    <property type="protein sequence ID" value="nRc.2.0.1.t12017-RA"/>
    <property type="gene ID" value="nRc.2.0.1.g12017"/>
</dbReference>
<reference evidence="3" key="1">
    <citation type="submission" date="2022-11" db="UniProtKB">
        <authorList>
            <consortium name="WormBaseParasite"/>
        </authorList>
    </citation>
    <scope>IDENTIFICATION</scope>
</reference>
<feature type="compositionally biased region" description="Low complexity" evidence="1">
    <location>
        <begin position="60"/>
        <end position="78"/>
    </location>
</feature>